<reference evidence="2 3" key="1">
    <citation type="journal article" date="2009" name="Science">
        <title>Green evolution and dynamic adaptations revealed by genomes of the marine picoeukaryotes Micromonas.</title>
        <authorList>
            <person name="Worden A.Z."/>
            <person name="Lee J.H."/>
            <person name="Mock T."/>
            <person name="Rouze P."/>
            <person name="Simmons M.P."/>
            <person name="Aerts A.L."/>
            <person name="Allen A.E."/>
            <person name="Cuvelier M.L."/>
            <person name="Derelle E."/>
            <person name="Everett M.V."/>
            <person name="Foulon E."/>
            <person name="Grimwood J."/>
            <person name="Gundlach H."/>
            <person name="Henrissat B."/>
            <person name="Napoli C."/>
            <person name="McDonald S.M."/>
            <person name="Parker M.S."/>
            <person name="Rombauts S."/>
            <person name="Salamov A."/>
            <person name="Von Dassow P."/>
            <person name="Badger J.H."/>
            <person name="Coutinho P.M."/>
            <person name="Demir E."/>
            <person name="Dubchak I."/>
            <person name="Gentemann C."/>
            <person name="Eikrem W."/>
            <person name="Gready J.E."/>
            <person name="John U."/>
            <person name="Lanier W."/>
            <person name="Lindquist E.A."/>
            <person name="Lucas S."/>
            <person name="Mayer K.F."/>
            <person name="Moreau H."/>
            <person name="Not F."/>
            <person name="Otillar R."/>
            <person name="Panaud O."/>
            <person name="Pangilinan J."/>
            <person name="Paulsen I."/>
            <person name="Piegu B."/>
            <person name="Poliakov A."/>
            <person name="Robbens S."/>
            <person name="Schmutz J."/>
            <person name="Toulza E."/>
            <person name="Wyss T."/>
            <person name="Zelensky A."/>
            <person name="Zhou K."/>
            <person name="Armbrust E.V."/>
            <person name="Bhattacharya D."/>
            <person name="Goodenough U.W."/>
            <person name="Van de Peer Y."/>
            <person name="Grigoriev I.V."/>
        </authorList>
    </citation>
    <scope>NUCLEOTIDE SEQUENCE [LARGE SCALE GENOMIC DNA]</scope>
    <source>
        <strain evidence="2 3">CCMP1545</strain>
    </source>
</reference>
<evidence type="ECO:0000313" key="2">
    <source>
        <dbReference type="EMBL" id="EEH60703.1"/>
    </source>
</evidence>
<dbReference type="SUPFAM" id="SSF56645">
    <property type="entry name" value="Acyl-CoA dehydrogenase NM domain-like"/>
    <property type="match status" value="1"/>
</dbReference>
<dbReference type="RefSeq" id="XP_003055451.1">
    <property type="nucleotide sequence ID" value="XM_003055405.1"/>
</dbReference>
<gene>
    <name evidence="2" type="ORF">MICPUCDRAFT_50095</name>
</gene>
<dbReference type="GO" id="GO:0003997">
    <property type="term" value="F:acyl-CoA oxidase activity"/>
    <property type="evidence" value="ECO:0007669"/>
    <property type="project" value="InterPro"/>
</dbReference>
<dbReference type="PANTHER" id="PTHR10909">
    <property type="entry name" value="ELECTRON TRANSPORT OXIDOREDUCTASE"/>
    <property type="match status" value="1"/>
</dbReference>
<name>C1MH92_MICPC</name>
<dbReference type="GO" id="GO:0005504">
    <property type="term" value="F:fatty acid binding"/>
    <property type="evidence" value="ECO:0007669"/>
    <property type="project" value="TreeGrafter"/>
</dbReference>
<protein>
    <submittedName>
        <fullName evidence="2">Predicted protein</fullName>
    </submittedName>
</protein>
<dbReference type="SUPFAM" id="SSF47203">
    <property type="entry name" value="Acyl-CoA dehydrogenase C-terminal domain-like"/>
    <property type="match status" value="1"/>
</dbReference>
<dbReference type="InterPro" id="IPR012258">
    <property type="entry name" value="Acyl-CoA_oxidase"/>
</dbReference>
<dbReference type="GO" id="GO:0005777">
    <property type="term" value="C:peroxisome"/>
    <property type="evidence" value="ECO:0007669"/>
    <property type="project" value="InterPro"/>
</dbReference>
<dbReference type="GO" id="GO:0071949">
    <property type="term" value="F:FAD binding"/>
    <property type="evidence" value="ECO:0007669"/>
    <property type="project" value="InterPro"/>
</dbReference>
<dbReference type="OMA" id="WIRFTVQ"/>
<dbReference type="eggNOG" id="KOG0135">
    <property type="taxonomic scope" value="Eukaryota"/>
</dbReference>
<dbReference type="InterPro" id="IPR009100">
    <property type="entry name" value="AcylCoA_DH/oxidase_NM_dom_sf"/>
</dbReference>
<dbReference type="Proteomes" id="UP000001876">
    <property type="component" value="Unassembled WGS sequence"/>
</dbReference>
<feature type="region of interest" description="Disordered" evidence="1">
    <location>
        <begin position="1"/>
        <end position="21"/>
    </location>
</feature>
<dbReference type="EMBL" id="GG663735">
    <property type="protein sequence ID" value="EEH60703.1"/>
    <property type="molecule type" value="Genomic_DNA"/>
</dbReference>
<dbReference type="GO" id="GO:0055088">
    <property type="term" value="P:lipid homeostasis"/>
    <property type="evidence" value="ECO:0007669"/>
    <property type="project" value="TreeGrafter"/>
</dbReference>
<dbReference type="InterPro" id="IPR046373">
    <property type="entry name" value="Acyl-CoA_Oxase/DH_mid-dom_sf"/>
</dbReference>
<accession>C1MH92</accession>
<dbReference type="Gene3D" id="2.40.110.10">
    <property type="entry name" value="Butyryl-CoA Dehydrogenase, subunit A, domain 2"/>
    <property type="match status" value="1"/>
</dbReference>
<organism evidence="3">
    <name type="scientific">Micromonas pusilla (strain CCMP1545)</name>
    <name type="common">Picoplanktonic green alga</name>
    <dbReference type="NCBI Taxonomy" id="564608"/>
    <lineage>
        <taxon>Eukaryota</taxon>
        <taxon>Viridiplantae</taxon>
        <taxon>Chlorophyta</taxon>
        <taxon>Mamiellophyceae</taxon>
        <taxon>Mamiellales</taxon>
        <taxon>Mamiellaceae</taxon>
        <taxon>Micromonas</taxon>
    </lineage>
</organism>
<sequence length="493" mass="53640">MQPTPEPDLGVAPRPGAGASADSRWAKSFANDVKALRSDVSYKDSAAFLRALTRKRALSFFDIRDDPGRFFLAHRLLAEHAPEHGPGFWIRFTVQFNLFAGTVVALGGPAQLEALDVIQRKGQLGCFCLTEVLAGVNSGLVVNTTATWDARSKCFIINSPTEGAVKNWISQGLTAHKAVVIADLTVSGKRVGPHGFLIDMTHKGIVTGDMGKKTTGVDLDNAWVKFDNVKVPKQSLLNRYGDVIDDEYVPAVKGVRTMDMIGQRLFTGRVAVAQAALIFAAKLFADTRRYSDAKPCTMRNGVRPELSQVPQLAALYDEADARLSATRDFVDACEAELRRSLVKNETPGSALTRAIAVAKIRAVETSIELCHRLKQEVGSFALMDGTGFEHADFLQCCKFAEGDSRILSQKLARDAFAEYARAKKKSANATPSGWSKREIELCDRVALFIDSGGGNRAAAWDAAWREVYALAAAVCDRVMDEWWGGGAPARAKL</sequence>
<keyword evidence="3" id="KW-1185">Reference proteome</keyword>
<evidence type="ECO:0000313" key="3">
    <source>
        <dbReference type="Proteomes" id="UP000001876"/>
    </source>
</evidence>
<dbReference type="InterPro" id="IPR036250">
    <property type="entry name" value="AcylCo_DH-like_C"/>
</dbReference>
<dbReference type="OrthoDB" id="538336at2759"/>
<dbReference type="AlphaFoldDB" id="C1MH92"/>
<dbReference type="Gene3D" id="1.20.140.10">
    <property type="entry name" value="Butyryl-CoA Dehydrogenase, subunit A, domain 3"/>
    <property type="match status" value="1"/>
</dbReference>
<dbReference type="GO" id="GO:0033540">
    <property type="term" value="P:fatty acid beta-oxidation using acyl-CoA oxidase"/>
    <property type="evidence" value="ECO:0007669"/>
    <property type="project" value="TreeGrafter"/>
</dbReference>
<dbReference type="STRING" id="564608.C1MH92"/>
<dbReference type="KEGG" id="mpp:MICPUCDRAFT_50095"/>
<evidence type="ECO:0000256" key="1">
    <source>
        <dbReference type="SAM" id="MobiDB-lite"/>
    </source>
</evidence>
<dbReference type="GeneID" id="9681245"/>
<proteinExistence type="predicted"/>